<keyword evidence="12 15" id="KW-0413">Isomerase</keyword>
<comment type="similarity">
    <text evidence="15">Belongs to the helicase family. UvrD subfamily.</text>
</comment>
<comment type="function">
    <text evidence="15">A helicase/nuclease that prepares dsDNA breaks (DSB) for recombinational DNA repair. Binds to DSBs and unwinds DNA via a highly rapid and processive ATP-dependent bidirectional helicase activity. Unwinds dsDNA until it encounters a Chi (crossover hotspot instigator) sequence from the 3' direction. Cuts ssDNA a few nucleotides 3' to the Chi site. The properties and activities of the enzyme are changed at Chi. The Chi-altered holoenzyme produces a long 3'-ssDNA overhang and facilitates RecA-binding to the ssDNA for homologous DNA recombination and repair. Holoenzyme degrades any linearized DNA that is unable to undergo homologous recombination. In the holoenzyme this subunit contributes ATPase, 3'-5' helicase, exonuclease activity and loads RecA onto ssDNA.</text>
</comment>
<dbReference type="GO" id="GO:0005524">
    <property type="term" value="F:ATP binding"/>
    <property type="evidence" value="ECO:0007669"/>
    <property type="project" value="UniProtKB-UniRule"/>
</dbReference>
<dbReference type="Gene3D" id="3.90.320.10">
    <property type="match status" value="1"/>
</dbReference>
<protein>
    <recommendedName>
        <fullName evidence="15">RecBCD enzyme subunit RecB</fullName>
        <ecNumber evidence="15">3.1.11.5</ecNumber>
        <ecNumber evidence="15">5.6.2.4</ecNumber>
    </recommendedName>
    <alternativeName>
        <fullName evidence="15">DNA 3'-5' helicase subunit RecB</fullName>
    </alternativeName>
    <alternativeName>
        <fullName evidence="15">Exonuclease V subunit RecB</fullName>
        <shortName evidence="15">ExoV subunit RecB</shortName>
    </alternativeName>
    <alternativeName>
        <fullName evidence="15">Helicase/nuclease RecBCD subunit RecB</fullName>
    </alternativeName>
</protein>
<keyword evidence="11 15" id="KW-0234">DNA repair</keyword>
<proteinExistence type="inferred from homology"/>
<evidence type="ECO:0000256" key="10">
    <source>
        <dbReference type="ARBA" id="ARBA00023125"/>
    </source>
</evidence>
<comment type="catalytic activity">
    <reaction evidence="13 15">
        <text>Couples ATP hydrolysis with the unwinding of duplex DNA by translocating in the 3'-5' direction.</text>
        <dbReference type="EC" id="5.6.2.4"/>
    </reaction>
</comment>
<evidence type="ECO:0000313" key="19">
    <source>
        <dbReference type="EMBL" id="OUY08884.1"/>
    </source>
</evidence>
<dbReference type="PANTHER" id="PTHR11070:SF23">
    <property type="entry name" value="RECBCD ENZYME SUBUNIT RECB"/>
    <property type="match status" value="1"/>
</dbReference>
<feature type="domain" description="UvrD-like helicase ATP-binding" evidence="17">
    <location>
        <begin position="4"/>
        <end position="493"/>
    </location>
</feature>
<keyword evidence="7 15" id="KW-0269">Exonuclease</keyword>
<evidence type="ECO:0000259" key="18">
    <source>
        <dbReference type="PROSITE" id="PS51217"/>
    </source>
</evidence>
<dbReference type="RefSeq" id="WP_087619539.1">
    <property type="nucleotide sequence ID" value="NZ_NEXX01000001.1"/>
</dbReference>
<dbReference type="Pfam" id="PF00580">
    <property type="entry name" value="UvrD-helicase"/>
    <property type="match status" value="1"/>
</dbReference>
<evidence type="ECO:0000256" key="4">
    <source>
        <dbReference type="ARBA" id="ARBA00022763"/>
    </source>
</evidence>
<feature type="active site" description="For nuclease activity" evidence="15">
    <location>
        <position position="1176"/>
    </location>
</feature>
<comment type="catalytic activity">
    <reaction evidence="15">
        <text>Exonucleolytic cleavage (in the presence of ATP) in either 5'- to 3'- or 3'- to 5'-direction to yield 5'-phosphooligonucleotides.</text>
        <dbReference type="EC" id="3.1.11.5"/>
    </reaction>
</comment>
<dbReference type="InterPro" id="IPR014017">
    <property type="entry name" value="DNA_helicase_UvrD-like_C"/>
</dbReference>
<gene>
    <name evidence="15" type="primary">recB</name>
    <name evidence="19" type="ORF">CAP51_04520</name>
</gene>
<dbReference type="EC" id="3.1.11.5" evidence="15"/>
<evidence type="ECO:0000256" key="2">
    <source>
        <dbReference type="ARBA" id="ARBA00022723"/>
    </source>
</evidence>
<evidence type="ECO:0000256" key="14">
    <source>
        <dbReference type="ARBA" id="ARBA00048988"/>
    </source>
</evidence>
<dbReference type="PROSITE" id="PS51198">
    <property type="entry name" value="UVRD_HELICASE_ATP_BIND"/>
    <property type="match status" value="1"/>
</dbReference>
<dbReference type="GO" id="GO:0008854">
    <property type="term" value="F:exodeoxyribonuclease V activity"/>
    <property type="evidence" value="ECO:0007669"/>
    <property type="project" value="UniProtKB-EC"/>
</dbReference>
<organism evidence="19 20">
    <name type="scientific">Acinetobacter populi</name>
    <dbReference type="NCBI Taxonomy" id="1582270"/>
    <lineage>
        <taxon>Bacteria</taxon>
        <taxon>Pseudomonadati</taxon>
        <taxon>Pseudomonadota</taxon>
        <taxon>Gammaproteobacteria</taxon>
        <taxon>Moraxellales</taxon>
        <taxon>Moraxellaceae</taxon>
        <taxon>Acinetobacter</taxon>
    </lineage>
</organism>
<dbReference type="Pfam" id="PF13361">
    <property type="entry name" value="UvrD_C"/>
    <property type="match status" value="1"/>
</dbReference>
<evidence type="ECO:0000256" key="16">
    <source>
        <dbReference type="PROSITE-ProRule" id="PRU00560"/>
    </source>
</evidence>
<keyword evidence="2 15" id="KW-0479">Metal-binding</keyword>
<feature type="domain" description="UvrD-like helicase C-terminal" evidence="18">
    <location>
        <begin position="494"/>
        <end position="791"/>
    </location>
</feature>
<dbReference type="Gene3D" id="1.10.3170.10">
    <property type="entry name" value="Recbcd, chain B, domain 2"/>
    <property type="match status" value="1"/>
</dbReference>
<feature type="binding site" evidence="15">
    <location>
        <position position="1030"/>
    </location>
    <ligand>
        <name>Mg(2+)</name>
        <dbReference type="ChEBI" id="CHEBI:18420"/>
    </ligand>
</feature>
<dbReference type="HAMAP" id="MF_01485">
    <property type="entry name" value="RecB"/>
    <property type="match status" value="1"/>
</dbReference>
<feature type="binding site" evidence="16">
    <location>
        <begin position="25"/>
        <end position="32"/>
    </location>
    <ligand>
        <name>ATP</name>
        <dbReference type="ChEBI" id="CHEBI:30616"/>
    </ligand>
</feature>
<dbReference type="GO" id="GO:0003677">
    <property type="term" value="F:DNA binding"/>
    <property type="evidence" value="ECO:0007669"/>
    <property type="project" value="UniProtKB-UniRule"/>
</dbReference>
<keyword evidence="4 15" id="KW-0227">DNA damage</keyword>
<comment type="cofactor">
    <cofactor evidence="15">
        <name>Mg(2+)</name>
        <dbReference type="ChEBI" id="CHEBI:18420"/>
    </cofactor>
    <text evidence="15">Binds 1 Mg(2+) ion per subunit.</text>
</comment>
<dbReference type="PROSITE" id="PS51217">
    <property type="entry name" value="UVRD_HELICASE_CTER"/>
    <property type="match status" value="1"/>
</dbReference>
<comment type="miscellaneous">
    <text evidence="15">In the RecBCD complex, RecB has a slow 3'-5' helicase, an exonuclease activity and loads RecA onto ssDNA, RecD has a fast 5'-3' helicase activity, while RecC stimulates the ATPase and processivity of the RecB helicase and contributes to recognition of the Chi site.</text>
</comment>
<dbReference type="InterPro" id="IPR014016">
    <property type="entry name" value="UvrD-like_ATP-bd"/>
</dbReference>
<dbReference type="SUPFAM" id="SSF52540">
    <property type="entry name" value="P-loop containing nucleoside triphosphate hydrolases"/>
    <property type="match status" value="1"/>
</dbReference>
<comment type="caution">
    <text evidence="19">The sequence shown here is derived from an EMBL/GenBank/DDBJ whole genome shotgun (WGS) entry which is preliminary data.</text>
</comment>
<dbReference type="PANTHER" id="PTHR11070">
    <property type="entry name" value="UVRD / RECB / PCRA DNA HELICASE FAMILY MEMBER"/>
    <property type="match status" value="1"/>
</dbReference>
<dbReference type="GO" id="GO:0009338">
    <property type="term" value="C:exodeoxyribonuclease V complex"/>
    <property type="evidence" value="ECO:0007669"/>
    <property type="project" value="TreeGrafter"/>
</dbReference>
<evidence type="ECO:0000313" key="20">
    <source>
        <dbReference type="Proteomes" id="UP000196536"/>
    </source>
</evidence>
<dbReference type="EMBL" id="NEXX01000001">
    <property type="protein sequence ID" value="OUY08884.1"/>
    <property type="molecule type" value="Genomic_DNA"/>
</dbReference>
<keyword evidence="5 15" id="KW-0378">Hydrolase</keyword>
<evidence type="ECO:0000256" key="3">
    <source>
        <dbReference type="ARBA" id="ARBA00022741"/>
    </source>
</evidence>
<dbReference type="InterPro" id="IPR027417">
    <property type="entry name" value="P-loop_NTPase"/>
</dbReference>
<dbReference type="SUPFAM" id="SSF52980">
    <property type="entry name" value="Restriction endonuclease-like"/>
    <property type="match status" value="1"/>
</dbReference>
<dbReference type="InterPro" id="IPR004586">
    <property type="entry name" value="RecB"/>
</dbReference>
<dbReference type="OrthoDB" id="9810135at2"/>
<keyword evidence="20" id="KW-1185">Reference proteome</keyword>
<evidence type="ECO:0000256" key="1">
    <source>
        <dbReference type="ARBA" id="ARBA00022722"/>
    </source>
</evidence>
<dbReference type="Gene3D" id="3.40.50.300">
    <property type="entry name" value="P-loop containing nucleotide triphosphate hydrolases"/>
    <property type="match status" value="2"/>
</dbReference>
<keyword evidence="9 15" id="KW-0460">Magnesium</keyword>
<feature type="binding site" evidence="15">
    <location>
        <position position="1163"/>
    </location>
    <ligand>
        <name>Mg(2+)</name>
        <dbReference type="ChEBI" id="CHEBI:18420"/>
    </ligand>
</feature>
<feature type="region of interest" description="Nuclease activity, interacts with RecD and RecA" evidence="15">
    <location>
        <begin position="932"/>
        <end position="1295"/>
    </location>
</feature>
<accession>A0A1Z9Z349</accession>
<comment type="subunit">
    <text evidence="15">Heterotrimer of RecB, RecC and RecD. All subunits contribute to DNA-binding. Interacts with RecA.</text>
</comment>
<evidence type="ECO:0000256" key="8">
    <source>
        <dbReference type="ARBA" id="ARBA00022840"/>
    </source>
</evidence>
<evidence type="ECO:0000256" key="11">
    <source>
        <dbReference type="ARBA" id="ARBA00023204"/>
    </source>
</evidence>
<dbReference type="InterPro" id="IPR011335">
    <property type="entry name" value="Restrct_endonuc-II-like"/>
</dbReference>
<keyword evidence="1 15" id="KW-0540">Nuclease</keyword>
<evidence type="ECO:0000256" key="5">
    <source>
        <dbReference type="ARBA" id="ARBA00022801"/>
    </source>
</evidence>
<evidence type="ECO:0000256" key="7">
    <source>
        <dbReference type="ARBA" id="ARBA00022839"/>
    </source>
</evidence>
<dbReference type="EC" id="5.6.2.4" evidence="15"/>
<evidence type="ECO:0000259" key="17">
    <source>
        <dbReference type="PROSITE" id="PS51198"/>
    </source>
</evidence>
<evidence type="ECO:0000256" key="9">
    <source>
        <dbReference type="ARBA" id="ARBA00022842"/>
    </source>
</evidence>
<evidence type="ECO:0000256" key="15">
    <source>
        <dbReference type="HAMAP-Rule" id="MF_01485"/>
    </source>
</evidence>
<reference evidence="19 20" key="1">
    <citation type="submission" date="2017-05" db="EMBL/GenBank/DDBJ databases">
        <title>Acinetobacter populi ANC 5415 (= PBJ7), whole genome shotgun sequencing project.</title>
        <authorList>
            <person name="Nemec A."/>
            <person name="Radolfova-Krizova L."/>
        </authorList>
    </citation>
    <scope>NUCLEOTIDE SEQUENCE [LARGE SCALE GENOMIC DNA]</scope>
    <source>
        <strain evidence="19 20">PBJ7</strain>
    </source>
</reference>
<dbReference type="InterPro" id="IPR011604">
    <property type="entry name" value="PDDEXK-like_dom_sf"/>
</dbReference>
<feature type="region of interest" description="DNA-binding and helicase activity, interacts with RecC" evidence="15">
    <location>
        <begin position="1"/>
        <end position="916"/>
    </location>
</feature>
<comment type="domain">
    <text evidence="15">The C-terminal domain has nuclease activity and interacts with RecD. It interacts with RecA, facilitating its loading onto ssDNA.</text>
</comment>
<keyword evidence="3 15" id="KW-0547">Nucleotide-binding</keyword>
<keyword evidence="6 15" id="KW-0347">Helicase</keyword>
<dbReference type="Proteomes" id="UP000196536">
    <property type="component" value="Unassembled WGS sequence"/>
</dbReference>
<evidence type="ECO:0000256" key="13">
    <source>
        <dbReference type="ARBA" id="ARBA00034617"/>
    </source>
</evidence>
<dbReference type="InterPro" id="IPR000212">
    <property type="entry name" value="DNA_helicase_UvrD/REP"/>
</dbReference>
<evidence type="ECO:0000256" key="6">
    <source>
        <dbReference type="ARBA" id="ARBA00022806"/>
    </source>
</evidence>
<dbReference type="Gene3D" id="1.10.486.10">
    <property type="entry name" value="PCRA, domain 4"/>
    <property type="match status" value="1"/>
</dbReference>
<keyword evidence="10 15" id="KW-0238">DNA-binding</keyword>
<sequence length="1295" mass="148891">MKAQVNYQDQPLQHLKLEGLHLIEASAGTGKTWTLSSLMVRILTEKYMPRQVVATTFTRAAAAELKSRIRHRLTDIYHLALQWQQLSPVDYSQQLSTLKDPLAQLLFTRFQHAEDDRQNFDYLVNRLKLVIDSLDELFVGTIDSFTQKLLREFSFESGEIMPRQISEDEQQYPYQIVHDVLRAWLQQQPQSLVDLLLLSQSLASMDSYIATVQKTLNFSRAKLQPIDCPQIDLAQFEQLLAQFKDCDFTAIEELADYYQVDGQYIKEWNGSNWRKGVLQKLFTETLPALQHELRLSNRSVLFDKNALDAFERLLKIANAYGVKNPQSAPMQAFYQHPLIQLLCQCASILDCTRTQLQTLDQYLRYYLCVEVKSRLPQVLLQAGETTFNQQISTLSDALSDERGQRLAQAIRQRYPIILVDEFQDTNQEQDNMLHAIWRDHQHLSQSCFIAVGDPKQAIYGFRGGDILTYINAFNDIAGKQGCFYRLRDNFRSIPSLVQAVDALFQRQIQFGEDIEYYAANTGLNDDAPLIENGEKDTQPLRWIELNAEQNPNEAYLIAHKIRYLLAQAQQGQLYIEKSLAQKHQNDSANAKHIITAEDIAVLAASNFELDQIQRQLEALHIRVNRTTQNSVFASQAAQDMGALLQAMMLPEQDAILKRALLTPAIGLTLADFCQFETDAELINTHVQHFRFARQTWLQKGFLIAWEWLAAQYRIWQNLAKNSGIDSERHIVNTRHLVEVLSQHSRHYASLQHLIQWYALQLGSPAQREWELERKLSSESGVQLMTIHKSKGLEFKIVFLMHANKEVKFKNDGLAFYQEQNTNEAAEQNQNKNQVQPNRVIAISSSQIEDNPAALQAHQDKLLGENRRLWYVAFTRASYRIYAVLQHQKTAAKFAGGAAFWLNAKAEPFAHQAVMLEDAVSPQLHYQHQLETPARLYAIPYPSQQFYPKSRTSFSYLAAHLKQQQAIDALAAFEQHNGAAEDESITLTFSEHSHVEDLQNAEHDILTEQQCPLDWIRIHFPRGTLAGNCLHEIFEVIDFQDQTLWDKEIYKQLNHYSLWPVLIESYQQQYPAGEQDLTAIRSSLVALIKTWLQQIVATPILSDSQFCLKDLDATQRLSEFPFYLALSDKRFNSQAIHALFLDYGIAMPEFESANTARYLNGAIDLVFFDGQRYQIADYKSNYLGDSLADYAVENIEYSMSKASYWLQASLYLVALHRYLKNNLAAYQPEQHLGAANYLYLRGMTGKQSMEMEFNPLKHDVKKCYGVKSWQPDLQLILDLDILLGTTEQYQPVDNSV</sequence>
<keyword evidence="8 15" id="KW-0067">ATP-binding</keyword>
<dbReference type="GO" id="GO:0000724">
    <property type="term" value="P:double-strand break repair via homologous recombination"/>
    <property type="evidence" value="ECO:0007669"/>
    <property type="project" value="UniProtKB-UniRule"/>
</dbReference>
<comment type="catalytic activity">
    <reaction evidence="14 15">
        <text>ATP + H2O = ADP + phosphate + H(+)</text>
        <dbReference type="Rhea" id="RHEA:13065"/>
        <dbReference type="ChEBI" id="CHEBI:15377"/>
        <dbReference type="ChEBI" id="CHEBI:15378"/>
        <dbReference type="ChEBI" id="CHEBI:30616"/>
        <dbReference type="ChEBI" id="CHEBI:43474"/>
        <dbReference type="ChEBI" id="CHEBI:456216"/>
        <dbReference type="EC" id="5.6.2.4"/>
    </reaction>
</comment>
<dbReference type="GO" id="GO:0005829">
    <property type="term" value="C:cytosol"/>
    <property type="evidence" value="ECO:0007669"/>
    <property type="project" value="TreeGrafter"/>
</dbReference>
<evidence type="ECO:0000256" key="12">
    <source>
        <dbReference type="ARBA" id="ARBA00023235"/>
    </source>
</evidence>
<feature type="binding site" evidence="15">
    <location>
        <position position="1176"/>
    </location>
    <ligand>
        <name>Mg(2+)</name>
        <dbReference type="ChEBI" id="CHEBI:18420"/>
    </ligand>
</feature>
<dbReference type="GO" id="GO:0000287">
    <property type="term" value="F:magnesium ion binding"/>
    <property type="evidence" value="ECO:0007669"/>
    <property type="project" value="UniProtKB-UniRule"/>
</dbReference>
<dbReference type="CDD" id="cd22352">
    <property type="entry name" value="RecB_C-like"/>
    <property type="match status" value="1"/>
</dbReference>
<name>A0A1Z9Z349_9GAMM</name>
<dbReference type="GO" id="GO:0043138">
    <property type="term" value="F:3'-5' DNA helicase activity"/>
    <property type="evidence" value="ECO:0007669"/>
    <property type="project" value="UniProtKB-UniRule"/>
</dbReference>
<dbReference type="GO" id="GO:0016887">
    <property type="term" value="F:ATP hydrolysis activity"/>
    <property type="evidence" value="ECO:0007669"/>
    <property type="project" value="RHEA"/>
</dbReference>
<comment type="domain">
    <text evidence="15">The N-terminal DNA-binding domain is a ssDNA-dependent ATPase and has ATP-dependent 3'-5' helicase function. This domain interacts with RecC.</text>
</comment>